<reference evidence="6" key="3">
    <citation type="submission" date="2015-02" db="UniProtKB">
        <authorList>
            <consortium name="EnsemblProtists"/>
        </authorList>
    </citation>
    <scope>IDENTIFICATION</scope>
    <source>
        <strain evidence="6">DAOM BR144</strain>
    </source>
</reference>
<dbReference type="EnsemblProtists" id="PYU1_T000314">
    <property type="protein sequence ID" value="PYU1_T000314"/>
    <property type="gene ID" value="PYU1_G000314"/>
</dbReference>
<keyword evidence="2" id="KW-0378">Hydrolase</keyword>
<evidence type="ECO:0000313" key="7">
    <source>
        <dbReference type="Proteomes" id="UP000019132"/>
    </source>
</evidence>
<dbReference type="AlphaFoldDB" id="K3W5S3"/>
<dbReference type="OMA" id="PGPAEKW"/>
<keyword evidence="4" id="KW-1133">Transmembrane helix</keyword>
<dbReference type="InterPro" id="IPR029052">
    <property type="entry name" value="Metallo-depent_PP-like"/>
</dbReference>
<keyword evidence="4" id="KW-0812">Transmembrane</keyword>
<evidence type="ECO:0000256" key="1">
    <source>
        <dbReference type="ARBA" id="ARBA00022729"/>
    </source>
</evidence>
<sequence length="492" mass="53887">MAIGKRVIVIGGILAAAIIGTIIAIVFSVKSSPASTRDHDDKAGISGDGMSSEKHPSEKTTKKHLSTFKTVSDGSGDETTEKIVETDPLQETYPVTALAIGDWGRTIMKEGGSCCQRRKSYNVLDYNAMEYTASLLGLAAQEAVPKPSVIIGHGDNFYWTGLQSATDQAYRFQETFETKYADASLEGIPWVNVMGNHDYGGASFLCSSGDVPAKCGSTDEMLFSLRQKFTLQSVYVSPNQNRWIMPDHFYVHSIQDPTGNISVDIFNIDTNDADTHGARQICCQCYGYSGGDDSMCEEVVRGQAYCAGGDTGMYDTCMQQLKEWGLDSRQKLVTAVNASTATWKIVNSHYSPYNHYAPGHAEAWREALDGLGVNLFIYGHTHGTKHDYASFKTHFIENGAGGGIQNESPSGIPPYADDYVQKVWAAGGYPYGIFGLKVSWNWMQVRFLTFDERWVMNKELSASVVGGIAEKHCWYIPKHGGKGKSCRDAESA</sequence>
<feature type="region of interest" description="Disordered" evidence="3">
    <location>
        <begin position="33"/>
        <end position="64"/>
    </location>
</feature>
<keyword evidence="7" id="KW-1185">Reference proteome</keyword>
<dbReference type="EMBL" id="GL376636">
    <property type="status" value="NOT_ANNOTATED_CDS"/>
    <property type="molecule type" value="Genomic_DNA"/>
</dbReference>
<dbReference type="InterPro" id="IPR051558">
    <property type="entry name" value="Metallophosphoesterase_PAP"/>
</dbReference>
<dbReference type="PANTHER" id="PTHR10161:SF14">
    <property type="entry name" value="TARTRATE-RESISTANT ACID PHOSPHATASE TYPE 5"/>
    <property type="match status" value="1"/>
</dbReference>
<dbReference type="Pfam" id="PF00149">
    <property type="entry name" value="Metallophos"/>
    <property type="match status" value="1"/>
</dbReference>
<dbReference type="InParanoid" id="K3W5S3"/>
<dbReference type="Proteomes" id="UP000019132">
    <property type="component" value="Unassembled WGS sequence"/>
</dbReference>
<feature type="transmembrane region" description="Helical" evidence="4">
    <location>
        <begin position="7"/>
        <end position="29"/>
    </location>
</feature>
<accession>K3W5S3</accession>
<evidence type="ECO:0000256" key="4">
    <source>
        <dbReference type="SAM" id="Phobius"/>
    </source>
</evidence>
<dbReference type="PANTHER" id="PTHR10161">
    <property type="entry name" value="TARTRATE-RESISTANT ACID PHOSPHATASE TYPE 5"/>
    <property type="match status" value="1"/>
</dbReference>
<dbReference type="eggNOG" id="KOG2679">
    <property type="taxonomic scope" value="Eukaryota"/>
</dbReference>
<protein>
    <recommendedName>
        <fullName evidence="5">Calcineurin-like phosphoesterase domain-containing protein</fullName>
    </recommendedName>
</protein>
<dbReference type="HOGENOM" id="CLU_027247_1_0_1"/>
<evidence type="ECO:0000259" key="5">
    <source>
        <dbReference type="Pfam" id="PF00149"/>
    </source>
</evidence>
<name>K3W5S3_GLOUD</name>
<dbReference type="STRING" id="431595.K3W5S3"/>
<proteinExistence type="predicted"/>
<keyword evidence="4" id="KW-0472">Membrane</keyword>
<evidence type="ECO:0000256" key="2">
    <source>
        <dbReference type="ARBA" id="ARBA00022801"/>
    </source>
</evidence>
<dbReference type="VEuPathDB" id="FungiDB:PYU1_G000314"/>
<reference evidence="7" key="2">
    <citation type="submission" date="2010-04" db="EMBL/GenBank/DDBJ databases">
        <authorList>
            <person name="Buell R."/>
            <person name="Hamilton J."/>
            <person name="Hostetler J."/>
        </authorList>
    </citation>
    <scope>NUCLEOTIDE SEQUENCE [LARGE SCALE GENOMIC DNA]</scope>
    <source>
        <strain evidence="7">DAOM:BR144</strain>
    </source>
</reference>
<keyword evidence="1" id="KW-0732">Signal</keyword>
<dbReference type="SUPFAM" id="SSF56300">
    <property type="entry name" value="Metallo-dependent phosphatases"/>
    <property type="match status" value="1"/>
</dbReference>
<dbReference type="InterPro" id="IPR004843">
    <property type="entry name" value="Calcineurin-like_PHP"/>
</dbReference>
<feature type="domain" description="Calcineurin-like phosphoesterase" evidence="5">
    <location>
        <begin position="98"/>
        <end position="382"/>
    </location>
</feature>
<feature type="compositionally biased region" description="Basic and acidic residues" evidence="3">
    <location>
        <begin position="51"/>
        <end position="60"/>
    </location>
</feature>
<evidence type="ECO:0000256" key="3">
    <source>
        <dbReference type="SAM" id="MobiDB-lite"/>
    </source>
</evidence>
<dbReference type="GO" id="GO:0016787">
    <property type="term" value="F:hydrolase activity"/>
    <property type="evidence" value="ECO:0007669"/>
    <property type="project" value="UniProtKB-KW"/>
</dbReference>
<organism evidence="6 7">
    <name type="scientific">Globisporangium ultimum (strain ATCC 200006 / CBS 805.95 / DAOM BR144)</name>
    <name type="common">Pythium ultimum</name>
    <dbReference type="NCBI Taxonomy" id="431595"/>
    <lineage>
        <taxon>Eukaryota</taxon>
        <taxon>Sar</taxon>
        <taxon>Stramenopiles</taxon>
        <taxon>Oomycota</taxon>
        <taxon>Peronosporomycetes</taxon>
        <taxon>Pythiales</taxon>
        <taxon>Pythiaceae</taxon>
        <taxon>Globisporangium</taxon>
    </lineage>
</organism>
<evidence type="ECO:0000313" key="6">
    <source>
        <dbReference type="EnsemblProtists" id="PYU1_T000314"/>
    </source>
</evidence>
<reference evidence="7" key="1">
    <citation type="journal article" date="2010" name="Genome Biol.">
        <title>Genome sequence of the necrotrophic plant pathogen Pythium ultimum reveals original pathogenicity mechanisms and effector repertoire.</title>
        <authorList>
            <person name="Levesque C.A."/>
            <person name="Brouwer H."/>
            <person name="Cano L."/>
            <person name="Hamilton J.P."/>
            <person name="Holt C."/>
            <person name="Huitema E."/>
            <person name="Raffaele S."/>
            <person name="Robideau G.P."/>
            <person name="Thines M."/>
            <person name="Win J."/>
            <person name="Zerillo M.M."/>
            <person name="Beakes G.W."/>
            <person name="Boore J.L."/>
            <person name="Busam D."/>
            <person name="Dumas B."/>
            <person name="Ferriera S."/>
            <person name="Fuerstenberg S.I."/>
            <person name="Gachon C.M."/>
            <person name="Gaulin E."/>
            <person name="Govers F."/>
            <person name="Grenville-Briggs L."/>
            <person name="Horner N."/>
            <person name="Hostetler J."/>
            <person name="Jiang R.H."/>
            <person name="Johnson J."/>
            <person name="Krajaejun T."/>
            <person name="Lin H."/>
            <person name="Meijer H.J."/>
            <person name="Moore B."/>
            <person name="Morris P."/>
            <person name="Phuntmart V."/>
            <person name="Puiu D."/>
            <person name="Shetty J."/>
            <person name="Stajich J.E."/>
            <person name="Tripathy S."/>
            <person name="Wawra S."/>
            <person name="van West P."/>
            <person name="Whitty B.R."/>
            <person name="Coutinho P.M."/>
            <person name="Henrissat B."/>
            <person name="Martin F."/>
            <person name="Thomas P.D."/>
            <person name="Tyler B.M."/>
            <person name="De Vries R.P."/>
            <person name="Kamoun S."/>
            <person name="Yandell M."/>
            <person name="Tisserat N."/>
            <person name="Buell C.R."/>
        </authorList>
    </citation>
    <scope>NUCLEOTIDE SEQUENCE</scope>
    <source>
        <strain evidence="7">DAOM:BR144</strain>
    </source>
</reference>
<dbReference type="Gene3D" id="3.60.21.10">
    <property type="match status" value="1"/>
</dbReference>